<keyword evidence="9" id="KW-0406">Ion transport</keyword>
<keyword evidence="11 14" id="KW-0472">Membrane</keyword>
<feature type="domain" description="TonB-dependent receptor-like beta-barrel" evidence="17">
    <location>
        <begin position="265"/>
        <end position="702"/>
    </location>
</feature>
<evidence type="ECO:0000256" key="13">
    <source>
        <dbReference type="ARBA" id="ARBA00023237"/>
    </source>
</evidence>
<evidence type="ECO:0000313" key="20">
    <source>
        <dbReference type="Proteomes" id="UP000574369"/>
    </source>
</evidence>
<evidence type="ECO:0000256" key="15">
    <source>
        <dbReference type="RuleBase" id="RU003357"/>
    </source>
</evidence>
<keyword evidence="13 14" id="KW-0998">Cell outer membrane</keyword>
<evidence type="ECO:0000256" key="5">
    <source>
        <dbReference type="ARBA" id="ARBA00022496"/>
    </source>
</evidence>
<dbReference type="EMBL" id="JACHXO010000001">
    <property type="protein sequence ID" value="MBB3192744.1"/>
    <property type="molecule type" value="Genomic_DNA"/>
</dbReference>
<evidence type="ECO:0000256" key="4">
    <source>
        <dbReference type="ARBA" id="ARBA00022452"/>
    </source>
</evidence>
<dbReference type="PANTHER" id="PTHR32552">
    <property type="entry name" value="FERRICHROME IRON RECEPTOR-RELATED"/>
    <property type="match status" value="1"/>
</dbReference>
<dbReference type="PANTHER" id="PTHR32552:SF89">
    <property type="entry name" value="CATECHOLATE SIDEROPHORE RECEPTOR FIU"/>
    <property type="match status" value="1"/>
</dbReference>
<dbReference type="Pfam" id="PF07715">
    <property type="entry name" value="Plug"/>
    <property type="match status" value="1"/>
</dbReference>
<dbReference type="PROSITE" id="PS52016">
    <property type="entry name" value="TONB_DEPENDENT_REC_3"/>
    <property type="match status" value="1"/>
</dbReference>
<gene>
    <name evidence="19" type="ORF">FHS28_000109</name>
</gene>
<comment type="subcellular location">
    <subcellularLocation>
        <location evidence="1 14">Cell outer membrane</location>
        <topology evidence="1 14">Multi-pass membrane protein</topology>
    </subcellularLocation>
</comment>
<proteinExistence type="inferred from homology"/>
<feature type="region of interest" description="Disordered" evidence="16">
    <location>
        <begin position="17"/>
        <end position="54"/>
    </location>
</feature>
<feature type="compositionally biased region" description="Polar residues" evidence="16">
    <location>
        <begin position="27"/>
        <end position="43"/>
    </location>
</feature>
<evidence type="ECO:0000259" key="18">
    <source>
        <dbReference type="Pfam" id="PF07715"/>
    </source>
</evidence>
<dbReference type="Gene3D" id="2.40.170.20">
    <property type="entry name" value="TonB-dependent receptor, beta-barrel domain"/>
    <property type="match status" value="1"/>
</dbReference>
<evidence type="ECO:0000256" key="8">
    <source>
        <dbReference type="ARBA" id="ARBA00023004"/>
    </source>
</evidence>
<evidence type="ECO:0000256" key="10">
    <source>
        <dbReference type="ARBA" id="ARBA00023077"/>
    </source>
</evidence>
<keyword evidence="8" id="KW-0408">Iron</keyword>
<keyword evidence="20" id="KW-1185">Reference proteome</keyword>
<keyword evidence="4 14" id="KW-1134">Transmembrane beta strand</keyword>
<dbReference type="InterPro" id="IPR037066">
    <property type="entry name" value="Plug_dom_sf"/>
</dbReference>
<protein>
    <submittedName>
        <fullName evidence="19">Iron complex outermembrane receptor protein</fullName>
    </submittedName>
</protein>
<evidence type="ECO:0000256" key="2">
    <source>
        <dbReference type="ARBA" id="ARBA00009810"/>
    </source>
</evidence>
<comment type="caution">
    <text evidence="19">The sequence shown here is derived from an EMBL/GenBank/DDBJ whole genome shotgun (WGS) entry which is preliminary data.</text>
</comment>
<dbReference type="CDD" id="cd01347">
    <property type="entry name" value="ligand_gated_channel"/>
    <property type="match status" value="1"/>
</dbReference>
<keyword evidence="3 14" id="KW-0813">Transport</keyword>
<evidence type="ECO:0000259" key="17">
    <source>
        <dbReference type="Pfam" id="PF00593"/>
    </source>
</evidence>
<evidence type="ECO:0000256" key="1">
    <source>
        <dbReference type="ARBA" id="ARBA00004571"/>
    </source>
</evidence>
<keyword evidence="7" id="KW-0732">Signal</keyword>
<reference evidence="19 20" key="1">
    <citation type="submission" date="2020-08" db="EMBL/GenBank/DDBJ databases">
        <title>Genomic Encyclopedia of Type Strains, Phase III (KMG-III): the genomes of soil and plant-associated and newly described type strains.</title>
        <authorList>
            <person name="Whitman W."/>
        </authorList>
    </citation>
    <scope>NUCLEOTIDE SEQUENCE [LARGE SCALE GENOMIC DNA]</scope>
    <source>
        <strain evidence="19 20">CECT 7247</strain>
    </source>
</reference>
<evidence type="ECO:0000256" key="11">
    <source>
        <dbReference type="ARBA" id="ARBA00023136"/>
    </source>
</evidence>
<keyword evidence="6 14" id="KW-0812">Transmembrane</keyword>
<evidence type="ECO:0000256" key="3">
    <source>
        <dbReference type="ARBA" id="ARBA00022448"/>
    </source>
</evidence>
<evidence type="ECO:0000256" key="6">
    <source>
        <dbReference type="ARBA" id="ARBA00022692"/>
    </source>
</evidence>
<organism evidence="19 20">
    <name type="scientific">Roseateles terrae</name>
    <dbReference type="NCBI Taxonomy" id="431060"/>
    <lineage>
        <taxon>Bacteria</taxon>
        <taxon>Pseudomonadati</taxon>
        <taxon>Pseudomonadota</taxon>
        <taxon>Betaproteobacteria</taxon>
        <taxon>Burkholderiales</taxon>
        <taxon>Sphaerotilaceae</taxon>
        <taxon>Roseateles</taxon>
    </lineage>
</organism>
<dbReference type="Gene3D" id="2.170.130.10">
    <property type="entry name" value="TonB-dependent receptor, plug domain"/>
    <property type="match status" value="1"/>
</dbReference>
<dbReference type="InterPro" id="IPR012910">
    <property type="entry name" value="Plug_dom"/>
</dbReference>
<evidence type="ECO:0000256" key="7">
    <source>
        <dbReference type="ARBA" id="ARBA00022729"/>
    </source>
</evidence>
<keyword evidence="12 19" id="KW-0675">Receptor</keyword>
<dbReference type="InterPro" id="IPR039426">
    <property type="entry name" value="TonB-dep_rcpt-like"/>
</dbReference>
<feature type="domain" description="TonB-dependent receptor plug" evidence="18">
    <location>
        <begin position="77"/>
        <end position="187"/>
    </location>
</feature>
<dbReference type="InterPro" id="IPR000531">
    <property type="entry name" value="Beta-barrel_TonB"/>
</dbReference>
<accession>A0ABR6GKV9</accession>
<evidence type="ECO:0000256" key="9">
    <source>
        <dbReference type="ARBA" id="ARBA00023065"/>
    </source>
</evidence>
<keyword evidence="10 15" id="KW-0798">TonB box</keyword>
<evidence type="ECO:0000256" key="14">
    <source>
        <dbReference type="PROSITE-ProRule" id="PRU01360"/>
    </source>
</evidence>
<evidence type="ECO:0000256" key="12">
    <source>
        <dbReference type="ARBA" id="ARBA00023170"/>
    </source>
</evidence>
<dbReference type="SUPFAM" id="SSF56935">
    <property type="entry name" value="Porins"/>
    <property type="match status" value="1"/>
</dbReference>
<dbReference type="Pfam" id="PF00593">
    <property type="entry name" value="TonB_dep_Rec_b-barrel"/>
    <property type="match status" value="1"/>
</dbReference>
<evidence type="ECO:0000313" key="19">
    <source>
        <dbReference type="EMBL" id="MBB3192744.1"/>
    </source>
</evidence>
<evidence type="ECO:0000256" key="16">
    <source>
        <dbReference type="SAM" id="MobiDB-lite"/>
    </source>
</evidence>
<comment type="similarity">
    <text evidence="2 14 15">Belongs to the TonB-dependent receptor family.</text>
</comment>
<dbReference type="Proteomes" id="UP000574369">
    <property type="component" value="Unassembled WGS sequence"/>
</dbReference>
<keyword evidence="5" id="KW-0410">Iron transport</keyword>
<dbReference type="RefSeq" id="WP_184293926.1">
    <property type="nucleotide sequence ID" value="NZ_JACHXO010000001.1"/>
</dbReference>
<name>A0ABR6GKV9_9BURK</name>
<dbReference type="InterPro" id="IPR036942">
    <property type="entry name" value="Beta-barrel_TonB_sf"/>
</dbReference>
<sequence length="741" mass="78993">MAISTLMGLSSGGVLAQTAQDAHAQPMAQQKTQMPTPSGTSAKAQPDAAPRPEPSVQVAAALPVVVVTGSVSERALEAAPYAASVVDAETLRQAGPMVNLSEALARVPGITANNRQNYAQDLQLSSRGFGARAPFGVRGLRLYTDGIPATMPDGQGQVSHVDLASAQRVEVVRGPFTALYGNSSGGVIAAFTAPVTQAGAEMSLDAGADGFRQGRLNVGAPLGRGWEGQASISGLRLDGFRPQSEAHRTLGTGRLAWSGEADRVILLLNTFRQNAQDPLGLTRAQWLDNPDQTTPQALQFNTRKEASQTQLGGRWTHRFDESGPLASASLMAYTGWRSVTQWQSITVGAQSAAGSGGGVVDVDRRYDGVDGRLVWRVAGGSLATGVNLERQRDDRQGFQNFIGTGPTQQLGVTGALRRDEDNRATTREAYAQWDGALTSTLDGMIGVRGGEVRMSAQDRYLSNGDDSGARRFRYANPAVGLGWRLAPGLLVHAAVGRGFESPTLNELAYRVDGTGGFNTDLKAQKSQQQEVGLKWRGERASLDATVFHIGTRDEIAVLTNSGGRSSYQNVGRTRRSGLELSGDWRPVSRWKVAATLSTLTARYRDSFVTCTGTPCPTPTVAVPSGRRIAGTNGGSAFAELAWKPEVWSGGEAALEWRGVKTTAVNDTNSEFAPGYGLWHLRLSQDGQASVGRWTWIARVENLANRRYVGSVIVNDGNGRFYEPAPGRTWWLGLKLATSLGS</sequence>